<accession>A0A1G9Y1B1</accession>
<dbReference type="Proteomes" id="UP000183376">
    <property type="component" value="Chromosome I"/>
</dbReference>
<dbReference type="RefSeq" id="WP_030428795.1">
    <property type="nucleotide sequence ID" value="NZ_JOEF01000005.1"/>
</dbReference>
<organism evidence="1 2">
    <name type="scientific">Allokutzneria albata</name>
    <name type="common">Kibdelosporangium albatum</name>
    <dbReference type="NCBI Taxonomy" id="211114"/>
    <lineage>
        <taxon>Bacteria</taxon>
        <taxon>Bacillati</taxon>
        <taxon>Actinomycetota</taxon>
        <taxon>Actinomycetes</taxon>
        <taxon>Pseudonocardiales</taxon>
        <taxon>Pseudonocardiaceae</taxon>
        <taxon>Allokutzneria</taxon>
    </lineage>
</organism>
<dbReference type="STRING" id="211114.SAMN04489726_4537"/>
<dbReference type="EMBL" id="LT629701">
    <property type="protein sequence ID" value="SDN02869.1"/>
    <property type="molecule type" value="Genomic_DNA"/>
</dbReference>
<proteinExistence type="predicted"/>
<evidence type="ECO:0000313" key="2">
    <source>
        <dbReference type="Proteomes" id="UP000183376"/>
    </source>
</evidence>
<reference evidence="1 2" key="1">
    <citation type="submission" date="2016-10" db="EMBL/GenBank/DDBJ databases">
        <authorList>
            <person name="de Groot N.N."/>
        </authorList>
    </citation>
    <scope>NUCLEOTIDE SEQUENCE [LARGE SCALE GENOMIC DNA]</scope>
    <source>
        <strain evidence="1 2">DSM 44149</strain>
    </source>
</reference>
<evidence type="ECO:0000313" key="1">
    <source>
        <dbReference type="EMBL" id="SDN02869.1"/>
    </source>
</evidence>
<keyword evidence="2" id="KW-1185">Reference proteome</keyword>
<dbReference type="AlphaFoldDB" id="A0A1G9Y1B1"/>
<name>A0A1G9Y1B1_ALLAB</name>
<gene>
    <name evidence="1" type="ORF">SAMN04489726_4537</name>
</gene>
<protein>
    <submittedName>
        <fullName evidence="1">Uncharacterized protein</fullName>
    </submittedName>
</protein>
<sequence>MANAEIAPRPADKCDSNICFRVSGYSDGWRASVTRISDAIDGIVIEGPNGQGGASRREPVVTVYGKGAGVVHGFGFQGFSQKSHISFRVCDRGTPICW</sequence>